<evidence type="ECO:0000256" key="3">
    <source>
        <dbReference type="ARBA" id="ARBA00022786"/>
    </source>
</evidence>
<keyword evidence="3" id="KW-0833">Ubl conjugation pathway</keyword>
<gene>
    <name evidence="5" type="ORF">FHS90_000380</name>
</gene>
<evidence type="ECO:0000256" key="1">
    <source>
        <dbReference type="ARBA" id="ARBA00004906"/>
    </source>
</evidence>
<dbReference type="Proteomes" id="UP000563094">
    <property type="component" value="Unassembled WGS sequence"/>
</dbReference>
<dbReference type="NCBIfam" id="TIGR04247">
    <property type="entry name" value="NosD_copper_fam"/>
    <property type="match status" value="1"/>
</dbReference>
<feature type="domain" description="Carbohydrate-binding/sugar hydrolysis" evidence="4">
    <location>
        <begin position="221"/>
        <end position="372"/>
    </location>
</feature>
<sequence>MKTLSNHLLLLVCTLVLLPLSFQVKGGTLNVCNTCTYTSVKQAVKAAKSGDKVVVNGGVYQEAGIEITKPLTLVGVNRPVLDGNFKGQIITIMADHVVVKGLTLKNIATSYTRDDAAIRVVERHQVKILNNTILNTYFGIYLQNAEFCEIRGNVVSGKDVAGQNESALGNAIHLWHCNNAVITGNTLRGHRDGIYLEFVKDSHVKDNLSQNNLRYGLHFMFSDGNVYTHNTFRKNGAGVAVMYTRNIRMEYNTFENNWGAASYGLLLKDISNSQIYHNTFRQNTSGIYMESSSRLDVQRNTFDRNGWAIRLLSSCTEDVFSQNNFTGNSFDVSTNGNSTLNRFENNYWDKYTGYDLNKDKVGDVPYRPVSLYSMLIEKVPSSVMFMRSFMVDLMDNVEKVLPSFIPDQLIDEHPVMRRIKDDNHREFTKTVR</sequence>
<dbReference type="InterPro" id="IPR022441">
    <property type="entry name" value="Para_beta_helix_rpt-2"/>
</dbReference>
<dbReference type="InterPro" id="IPR051550">
    <property type="entry name" value="SCF-Subunits/Alg-Epimerases"/>
</dbReference>
<proteinExistence type="predicted"/>
<dbReference type="InterPro" id="IPR006633">
    <property type="entry name" value="Carb-bd_sugar_hydrolysis-dom"/>
</dbReference>
<dbReference type="EMBL" id="JACJIQ010000001">
    <property type="protein sequence ID" value="MBA9075683.1"/>
    <property type="molecule type" value="Genomic_DNA"/>
</dbReference>
<dbReference type="Gene3D" id="2.160.20.10">
    <property type="entry name" value="Single-stranded right-handed beta-helix, Pectin lyase-like"/>
    <property type="match status" value="2"/>
</dbReference>
<organism evidence="5 6">
    <name type="scientific">Rufibacter quisquiliarum</name>
    <dbReference type="NCBI Taxonomy" id="1549639"/>
    <lineage>
        <taxon>Bacteria</taxon>
        <taxon>Pseudomonadati</taxon>
        <taxon>Bacteroidota</taxon>
        <taxon>Cytophagia</taxon>
        <taxon>Cytophagales</taxon>
        <taxon>Hymenobacteraceae</taxon>
        <taxon>Rufibacter</taxon>
    </lineage>
</organism>
<reference evidence="5 6" key="1">
    <citation type="submission" date="2020-08" db="EMBL/GenBank/DDBJ databases">
        <title>Genomic Encyclopedia of Type Strains, Phase IV (KMG-IV): sequencing the most valuable type-strain genomes for metagenomic binning, comparative biology and taxonomic classification.</title>
        <authorList>
            <person name="Goeker M."/>
        </authorList>
    </citation>
    <scope>NUCLEOTIDE SEQUENCE [LARGE SCALE GENOMIC DNA]</scope>
    <source>
        <strain evidence="5 6">DSM 29854</strain>
    </source>
</reference>
<dbReference type="NCBIfam" id="TIGR03804">
    <property type="entry name" value="para_beta_helix"/>
    <property type="match status" value="2"/>
</dbReference>
<evidence type="ECO:0000313" key="6">
    <source>
        <dbReference type="Proteomes" id="UP000563094"/>
    </source>
</evidence>
<dbReference type="InterPro" id="IPR007742">
    <property type="entry name" value="NosD_dom"/>
</dbReference>
<name>A0A839GDS6_9BACT</name>
<dbReference type="SMART" id="SM00710">
    <property type="entry name" value="PbH1"/>
    <property type="match status" value="9"/>
</dbReference>
<comment type="pathway">
    <text evidence="1">Protein modification; protein ubiquitination.</text>
</comment>
<dbReference type="Pfam" id="PF05048">
    <property type="entry name" value="NosD"/>
    <property type="match status" value="1"/>
</dbReference>
<protein>
    <submittedName>
        <fullName evidence="5">Nitrous oxidase accessory protein</fullName>
    </submittedName>
</protein>
<keyword evidence="6" id="KW-1185">Reference proteome</keyword>
<dbReference type="InterPro" id="IPR011050">
    <property type="entry name" value="Pectin_lyase_fold/virulence"/>
</dbReference>
<comment type="caution">
    <text evidence="5">The sequence shown here is derived from an EMBL/GenBank/DDBJ whole genome shotgun (WGS) entry which is preliminary data.</text>
</comment>
<dbReference type="AlphaFoldDB" id="A0A839GDS6"/>
<dbReference type="InterPro" id="IPR026464">
    <property type="entry name" value="NosD_copper_fam"/>
</dbReference>
<dbReference type="InterPro" id="IPR012334">
    <property type="entry name" value="Pectin_lyas_fold"/>
</dbReference>
<dbReference type="SUPFAM" id="SSF51126">
    <property type="entry name" value="Pectin lyase-like"/>
    <property type="match status" value="1"/>
</dbReference>
<accession>A0A839GDS6</accession>
<keyword evidence="2" id="KW-0677">Repeat</keyword>
<dbReference type="InterPro" id="IPR006626">
    <property type="entry name" value="PbH1"/>
</dbReference>
<evidence type="ECO:0000313" key="5">
    <source>
        <dbReference type="EMBL" id="MBA9075683.1"/>
    </source>
</evidence>
<evidence type="ECO:0000259" key="4">
    <source>
        <dbReference type="SMART" id="SM00722"/>
    </source>
</evidence>
<evidence type="ECO:0000256" key="2">
    <source>
        <dbReference type="ARBA" id="ARBA00022737"/>
    </source>
</evidence>
<dbReference type="PANTHER" id="PTHR22990:SF15">
    <property type="entry name" value="F-BOX ONLY PROTEIN 10"/>
    <property type="match status" value="1"/>
</dbReference>
<dbReference type="RefSeq" id="WP_066834798.1">
    <property type="nucleotide sequence ID" value="NZ_JACJIQ010000001.1"/>
</dbReference>
<dbReference type="PANTHER" id="PTHR22990">
    <property type="entry name" value="F-BOX ONLY PROTEIN"/>
    <property type="match status" value="1"/>
</dbReference>
<dbReference type="SMART" id="SM00722">
    <property type="entry name" value="CASH"/>
    <property type="match status" value="2"/>
</dbReference>
<feature type="domain" description="Carbohydrate-binding/sugar hydrolysis" evidence="4">
    <location>
        <begin position="47"/>
        <end position="197"/>
    </location>
</feature>